<sequence length="321" mass="37484">MNRFILYTLFFVSPFLILIIGIEVLLRNQPNIYKEKAGYLDQEAQNIQVIILGSSHGITGIDPDAFSKNAYNTANYAQTLDYDYAILDKYQDKLSSLEYIIVPLSYHILWTRLEYHPQIWRSKYYSIYYRITKDHNPFKNLLFMDEPIGTDIETIWNYYYNKDNNIEEDLTSKGLNNLRPEADLDVLESKSHKIIGAHHAPDLAFMYDQNMQDLKGIIEIAKKKNAKVIFVTLPVYKTFRELMHPKQLELLYKTGNQLQDGKYVFYFNMLDVLDPELKDGKNEVFFDSDHLSRKGAEIVGHKLDSIIQTIEKNEKSANLPN</sequence>
<dbReference type="OrthoDB" id="9761723at2"/>
<dbReference type="STRING" id="1346286.SAMN05444362_1133"/>
<evidence type="ECO:0000256" key="1">
    <source>
        <dbReference type="SAM" id="Phobius"/>
    </source>
</evidence>
<dbReference type="SUPFAM" id="SSF52266">
    <property type="entry name" value="SGNH hydrolase"/>
    <property type="match status" value="1"/>
</dbReference>
<dbReference type="Gene3D" id="3.40.50.1110">
    <property type="entry name" value="SGNH hydrolase"/>
    <property type="match status" value="1"/>
</dbReference>
<dbReference type="AlphaFoldDB" id="A0A1M5FZA9"/>
<reference evidence="3" key="1">
    <citation type="submission" date="2016-11" db="EMBL/GenBank/DDBJ databases">
        <authorList>
            <person name="Varghese N."/>
            <person name="Submissions S."/>
        </authorList>
    </citation>
    <scope>NUCLEOTIDE SEQUENCE [LARGE SCALE GENOMIC DNA]</scope>
    <source>
        <strain evidence="3">DSM 27370</strain>
    </source>
</reference>
<name>A0A1M5FZA9_9BACT</name>
<dbReference type="EMBL" id="FQUC01000013">
    <property type="protein sequence ID" value="SHF96917.1"/>
    <property type="molecule type" value="Genomic_DNA"/>
</dbReference>
<accession>A0A1M5FZA9</accession>
<dbReference type="InterPro" id="IPR036514">
    <property type="entry name" value="SGNH_hydro_sf"/>
</dbReference>
<keyword evidence="1" id="KW-0812">Transmembrane</keyword>
<evidence type="ECO:0000313" key="3">
    <source>
        <dbReference type="Proteomes" id="UP000184480"/>
    </source>
</evidence>
<organism evidence="2 3">
    <name type="scientific">Dysgonomonas macrotermitis</name>
    <dbReference type="NCBI Taxonomy" id="1346286"/>
    <lineage>
        <taxon>Bacteria</taxon>
        <taxon>Pseudomonadati</taxon>
        <taxon>Bacteroidota</taxon>
        <taxon>Bacteroidia</taxon>
        <taxon>Bacteroidales</taxon>
        <taxon>Dysgonomonadaceae</taxon>
        <taxon>Dysgonomonas</taxon>
    </lineage>
</organism>
<dbReference type="RefSeq" id="WP_062181018.1">
    <property type="nucleotide sequence ID" value="NZ_BBXL01000012.1"/>
</dbReference>
<dbReference type="GO" id="GO:0016788">
    <property type="term" value="F:hydrolase activity, acting on ester bonds"/>
    <property type="evidence" value="ECO:0007669"/>
    <property type="project" value="UniProtKB-ARBA"/>
</dbReference>
<keyword evidence="3" id="KW-1185">Reference proteome</keyword>
<proteinExistence type="predicted"/>
<evidence type="ECO:0000313" key="2">
    <source>
        <dbReference type="EMBL" id="SHF96917.1"/>
    </source>
</evidence>
<feature type="transmembrane region" description="Helical" evidence="1">
    <location>
        <begin position="6"/>
        <end position="26"/>
    </location>
</feature>
<keyword evidence="1" id="KW-0472">Membrane</keyword>
<evidence type="ECO:0008006" key="4">
    <source>
        <dbReference type="Google" id="ProtNLM"/>
    </source>
</evidence>
<dbReference type="Proteomes" id="UP000184480">
    <property type="component" value="Unassembled WGS sequence"/>
</dbReference>
<gene>
    <name evidence="2" type="ORF">SAMN05444362_1133</name>
</gene>
<protein>
    <recommendedName>
        <fullName evidence="4">SGNH/GDSL hydrolase family protein</fullName>
    </recommendedName>
</protein>
<keyword evidence="1" id="KW-1133">Transmembrane helix</keyword>